<keyword evidence="3" id="KW-1185">Reference proteome</keyword>
<organism evidence="2 3">
    <name type="scientific">Lynx pardinus</name>
    <name type="common">Iberian lynx</name>
    <name type="synonym">Felis pardina</name>
    <dbReference type="NCBI Taxonomy" id="191816"/>
    <lineage>
        <taxon>Eukaryota</taxon>
        <taxon>Metazoa</taxon>
        <taxon>Chordata</taxon>
        <taxon>Craniata</taxon>
        <taxon>Vertebrata</taxon>
        <taxon>Euteleostomi</taxon>
        <taxon>Mammalia</taxon>
        <taxon>Eutheria</taxon>
        <taxon>Laurasiatheria</taxon>
        <taxon>Carnivora</taxon>
        <taxon>Feliformia</taxon>
        <taxon>Felidae</taxon>
        <taxon>Felinae</taxon>
        <taxon>Lynx</taxon>
    </lineage>
</organism>
<dbReference type="Proteomes" id="UP000386466">
    <property type="component" value="Unassembled WGS sequence"/>
</dbReference>
<dbReference type="InterPro" id="IPR029064">
    <property type="entry name" value="Ribosomal_eL30-like_sf"/>
</dbReference>
<gene>
    <name evidence="2" type="ORF">LYPA_23C004903</name>
</gene>
<proteinExistence type="predicted"/>
<protein>
    <submittedName>
        <fullName evidence="2">Nhp2-like protein 1-like</fullName>
    </submittedName>
</protein>
<dbReference type="InterPro" id="IPR004038">
    <property type="entry name" value="Ribosomal_eL8/eL30/eS12/Gad45"/>
</dbReference>
<evidence type="ECO:0000313" key="3">
    <source>
        <dbReference type="Proteomes" id="UP000386466"/>
    </source>
</evidence>
<dbReference type="Gene3D" id="3.30.1330.30">
    <property type="match status" value="1"/>
</dbReference>
<accession>A0A485PS56</accession>
<dbReference type="EMBL" id="CAAGRJ010039544">
    <property type="protein sequence ID" value="VFV46849.1"/>
    <property type="molecule type" value="Genomic_DNA"/>
</dbReference>
<reference evidence="2 3" key="1">
    <citation type="submission" date="2019-01" db="EMBL/GenBank/DDBJ databases">
        <authorList>
            <person name="Alioto T."/>
            <person name="Alioto T."/>
        </authorList>
    </citation>
    <scope>NUCLEOTIDE SEQUENCE [LARGE SCALE GENOMIC DNA]</scope>
</reference>
<dbReference type="SUPFAM" id="SSF55315">
    <property type="entry name" value="L30e-like"/>
    <property type="match status" value="1"/>
</dbReference>
<dbReference type="AlphaFoldDB" id="A0A485PS56"/>
<sequence>MAADAEPLEMILHLPLLYEDKNVPYMFVRSKRALGWACGLSRTIITSSVTIKEGSQLKQQIQSVQLSIERLSLKRWPLLLPH</sequence>
<name>A0A485PS56_LYNPA</name>
<feature type="domain" description="Ribosomal protein eL8/eL30/eS12/Gadd45" evidence="1">
    <location>
        <begin position="1"/>
        <end position="56"/>
    </location>
</feature>
<dbReference type="Pfam" id="PF01248">
    <property type="entry name" value="Ribosomal_L7Ae"/>
    <property type="match status" value="1"/>
</dbReference>
<evidence type="ECO:0000313" key="2">
    <source>
        <dbReference type="EMBL" id="VFV46849.1"/>
    </source>
</evidence>
<evidence type="ECO:0000259" key="1">
    <source>
        <dbReference type="Pfam" id="PF01248"/>
    </source>
</evidence>